<sequence>MNKIVTLIAFLIVPFFATAQNDSEIVKTDTIIKTEVVIKKVDPISINPKTQNLDLNYKKSNDIISVKAYIKSLQLKRKATVMS</sequence>
<dbReference type="AlphaFoldDB" id="A0A3B0RB96"/>
<proteinExistence type="predicted"/>
<gene>
    <name evidence="1" type="ORF">MNBD_BACTEROID02-510</name>
</gene>
<organism evidence="1">
    <name type="scientific">hydrothermal vent metagenome</name>
    <dbReference type="NCBI Taxonomy" id="652676"/>
    <lineage>
        <taxon>unclassified sequences</taxon>
        <taxon>metagenomes</taxon>
        <taxon>ecological metagenomes</taxon>
    </lineage>
</organism>
<name>A0A3B0RB96_9ZZZZ</name>
<protein>
    <submittedName>
        <fullName evidence="1">Uncharacterized protein</fullName>
    </submittedName>
</protein>
<evidence type="ECO:0000313" key="1">
    <source>
        <dbReference type="EMBL" id="VAV86246.1"/>
    </source>
</evidence>
<dbReference type="EMBL" id="UOEB01000312">
    <property type="protein sequence ID" value="VAV86246.1"/>
    <property type="molecule type" value="Genomic_DNA"/>
</dbReference>
<accession>A0A3B0RB96</accession>
<reference evidence="1" key="1">
    <citation type="submission" date="2018-06" db="EMBL/GenBank/DDBJ databases">
        <authorList>
            <person name="Zhirakovskaya E."/>
        </authorList>
    </citation>
    <scope>NUCLEOTIDE SEQUENCE</scope>
</reference>